<gene>
    <name evidence="3" type="ORF">GXW74_09575</name>
</gene>
<evidence type="ECO:0000259" key="2">
    <source>
        <dbReference type="Pfam" id="PF00881"/>
    </source>
</evidence>
<organism evidence="3 4">
    <name type="scientific">Neoroseomonas eburnea</name>
    <dbReference type="NCBI Taxonomy" id="1346889"/>
    <lineage>
        <taxon>Bacteria</taxon>
        <taxon>Pseudomonadati</taxon>
        <taxon>Pseudomonadota</taxon>
        <taxon>Alphaproteobacteria</taxon>
        <taxon>Acetobacterales</taxon>
        <taxon>Acetobacteraceae</taxon>
        <taxon>Neoroseomonas</taxon>
    </lineage>
</organism>
<sequence>MRRALIGAGGLAALAGGGAWLLRRRDAAAYDRLAVETWRPPRMAPPLLRELVRCATLAPNSHNTQPWRFALAAEGLRLLPDPARRTPAVDPDDHHLFASLGCALETMLQAAPVLGLRAEAAVDGAGIATLRVSPAPARGNDLAAAIARRHSTRLPFDPAPLPAADLASLEQAGGADPAVGLVLVSAPAARATLAELIIAANRAQIRDAAFVAELLSWIRFSHAAALARRDGLFAGSMGNPAVPEAIGRRIFPLVFTEAAETRRLARLLDATPAFAVLAAAEAGPRGWVAAGRAAQRLCLRATALGLATSWVNQPVEVAAMRPALAALAGLGDRRPDFVLRLGRGPAAPPSLRRPPQDVMAEEQA</sequence>
<dbReference type="Gene3D" id="3.40.109.10">
    <property type="entry name" value="NADH Oxidase"/>
    <property type="match status" value="2"/>
</dbReference>
<proteinExistence type="predicted"/>
<dbReference type="NCBIfam" id="NF047509">
    <property type="entry name" value="Rv3131_FMN_oxido"/>
    <property type="match status" value="1"/>
</dbReference>
<protein>
    <submittedName>
        <fullName evidence="3">Tat pathway signal protein</fullName>
    </submittedName>
</protein>
<dbReference type="SUPFAM" id="SSF55469">
    <property type="entry name" value="FMN-dependent nitroreductase-like"/>
    <property type="match status" value="2"/>
</dbReference>
<dbReference type="Proteomes" id="UP001138709">
    <property type="component" value="Unassembled WGS sequence"/>
</dbReference>
<reference evidence="3" key="1">
    <citation type="submission" date="2020-01" db="EMBL/GenBank/DDBJ databases">
        <authorList>
            <person name="Rat A."/>
        </authorList>
    </citation>
    <scope>NUCLEOTIDE SEQUENCE</scope>
    <source>
        <strain evidence="3">LMG 31228</strain>
    </source>
</reference>
<evidence type="ECO:0000313" key="3">
    <source>
        <dbReference type="EMBL" id="MBR0680738.1"/>
    </source>
</evidence>
<dbReference type="PANTHER" id="PTHR23026:SF123">
    <property type="entry name" value="NAD(P)H NITROREDUCTASE RV3131-RELATED"/>
    <property type="match status" value="1"/>
</dbReference>
<dbReference type="EMBL" id="JAAEDL010000007">
    <property type="protein sequence ID" value="MBR0680738.1"/>
    <property type="molecule type" value="Genomic_DNA"/>
</dbReference>
<dbReference type="Pfam" id="PF00881">
    <property type="entry name" value="Nitroreductase"/>
    <property type="match status" value="1"/>
</dbReference>
<keyword evidence="4" id="KW-1185">Reference proteome</keyword>
<dbReference type="InterPro" id="IPR050627">
    <property type="entry name" value="Nitroreductase/BluB"/>
</dbReference>
<comment type="caution">
    <text evidence="3">The sequence shown here is derived from an EMBL/GenBank/DDBJ whole genome shotgun (WGS) entry which is preliminary data.</text>
</comment>
<dbReference type="InterPro" id="IPR029479">
    <property type="entry name" value="Nitroreductase"/>
</dbReference>
<name>A0A9X9XAK2_9PROT</name>
<evidence type="ECO:0000256" key="1">
    <source>
        <dbReference type="SAM" id="MobiDB-lite"/>
    </source>
</evidence>
<dbReference type="InterPro" id="IPR000415">
    <property type="entry name" value="Nitroreductase-like"/>
</dbReference>
<accession>A0A9X9XAK2</accession>
<dbReference type="GO" id="GO:0016491">
    <property type="term" value="F:oxidoreductase activity"/>
    <property type="evidence" value="ECO:0007669"/>
    <property type="project" value="InterPro"/>
</dbReference>
<dbReference type="RefSeq" id="WP_211846264.1">
    <property type="nucleotide sequence ID" value="NZ_JAAEDL010000007.1"/>
</dbReference>
<feature type="region of interest" description="Disordered" evidence="1">
    <location>
        <begin position="342"/>
        <end position="364"/>
    </location>
</feature>
<feature type="domain" description="Nitroreductase" evidence="2">
    <location>
        <begin position="146"/>
        <end position="330"/>
    </location>
</feature>
<dbReference type="AlphaFoldDB" id="A0A9X9XAK2"/>
<dbReference type="PANTHER" id="PTHR23026">
    <property type="entry name" value="NADPH NITROREDUCTASE"/>
    <property type="match status" value="1"/>
</dbReference>
<reference evidence="3" key="2">
    <citation type="journal article" date="2021" name="Syst. Appl. Microbiol.">
        <title>Roseomonas hellenica sp. nov., isolated from roots of wild-growing Alkanna tinctoria.</title>
        <authorList>
            <person name="Rat A."/>
            <person name="Naranjo H.D."/>
            <person name="Lebbe L."/>
            <person name="Cnockaert M."/>
            <person name="Krigas N."/>
            <person name="Grigoriadou K."/>
            <person name="Maloupa E."/>
            <person name="Willems A."/>
        </authorList>
    </citation>
    <scope>NUCLEOTIDE SEQUENCE</scope>
    <source>
        <strain evidence="3">LMG 31228</strain>
    </source>
</reference>
<evidence type="ECO:0000313" key="4">
    <source>
        <dbReference type="Proteomes" id="UP001138709"/>
    </source>
</evidence>